<accession>A0A0N4W112</accession>
<organism evidence="3">
    <name type="scientific">Haemonchus placei</name>
    <name type="common">Barber's pole worm</name>
    <dbReference type="NCBI Taxonomy" id="6290"/>
    <lineage>
        <taxon>Eukaryota</taxon>
        <taxon>Metazoa</taxon>
        <taxon>Ecdysozoa</taxon>
        <taxon>Nematoda</taxon>
        <taxon>Chromadorea</taxon>
        <taxon>Rhabditida</taxon>
        <taxon>Rhabditina</taxon>
        <taxon>Rhabditomorpha</taxon>
        <taxon>Strongyloidea</taxon>
        <taxon>Trichostrongylidae</taxon>
        <taxon>Haemonchus</taxon>
    </lineage>
</organism>
<reference evidence="3" key="1">
    <citation type="submission" date="2017-02" db="UniProtKB">
        <authorList>
            <consortium name="WormBaseParasite"/>
        </authorList>
    </citation>
    <scope>IDENTIFICATION</scope>
</reference>
<protein>
    <submittedName>
        <fullName evidence="3">Flavin-containing monooxygenase</fullName>
    </submittedName>
</protein>
<dbReference type="EMBL" id="UZAF01016107">
    <property type="protein sequence ID" value="VDO20546.1"/>
    <property type="molecule type" value="Genomic_DNA"/>
</dbReference>
<gene>
    <name evidence="1" type="ORF">HPLM_LOCUS3282</name>
</gene>
<reference evidence="1 2" key="2">
    <citation type="submission" date="2018-11" db="EMBL/GenBank/DDBJ databases">
        <authorList>
            <consortium name="Pathogen Informatics"/>
        </authorList>
    </citation>
    <scope>NUCLEOTIDE SEQUENCE [LARGE SCALE GENOMIC DNA]</scope>
    <source>
        <strain evidence="1 2">MHpl1</strain>
    </source>
</reference>
<evidence type="ECO:0000313" key="1">
    <source>
        <dbReference type="EMBL" id="VDO20546.1"/>
    </source>
</evidence>
<dbReference type="WBParaSite" id="HPLM_0000329001-mRNA-1">
    <property type="protein sequence ID" value="HPLM_0000329001-mRNA-1"/>
    <property type="gene ID" value="HPLM_0000329001"/>
</dbReference>
<keyword evidence="2" id="KW-1185">Reference proteome</keyword>
<name>A0A0N4W112_HAEPC</name>
<dbReference type="Proteomes" id="UP000268014">
    <property type="component" value="Unassembled WGS sequence"/>
</dbReference>
<dbReference type="AlphaFoldDB" id="A0A0N4W112"/>
<evidence type="ECO:0000313" key="2">
    <source>
        <dbReference type="Proteomes" id="UP000268014"/>
    </source>
</evidence>
<proteinExistence type="predicted"/>
<sequence length="37" mass="4398">MRIDQNETWIEHIVLVTGYNSKVFPPNDFRLILLLVI</sequence>
<evidence type="ECO:0000313" key="3">
    <source>
        <dbReference type="WBParaSite" id="HPLM_0000329001-mRNA-1"/>
    </source>
</evidence>